<feature type="region of interest" description="Disordered" evidence="1">
    <location>
        <begin position="235"/>
        <end position="364"/>
    </location>
</feature>
<feature type="region of interest" description="Disordered" evidence="1">
    <location>
        <begin position="1173"/>
        <end position="1226"/>
    </location>
</feature>
<feature type="region of interest" description="Disordered" evidence="1">
    <location>
        <begin position="831"/>
        <end position="877"/>
    </location>
</feature>
<feature type="compositionally biased region" description="Low complexity" evidence="1">
    <location>
        <begin position="1200"/>
        <end position="1212"/>
    </location>
</feature>
<accession>A0A0P1BLZ4</accession>
<protein>
    <submittedName>
        <fullName evidence="2">Uncharacterized protein</fullName>
    </submittedName>
</protein>
<feature type="region of interest" description="Disordered" evidence="1">
    <location>
        <begin position="1"/>
        <end position="110"/>
    </location>
</feature>
<feature type="compositionally biased region" description="Polar residues" evidence="1">
    <location>
        <begin position="283"/>
        <end position="293"/>
    </location>
</feature>
<organism evidence="2 3">
    <name type="scientific">Ceraceosorus bombacis</name>
    <dbReference type="NCBI Taxonomy" id="401625"/>
    <lineage>
        <taxon>Eukaryota</taxon>
        <taxon>Fungi</taxon>
        <taxon>Dikarya</taxon>
        <taxon>Basidiomycota</taxon>
        <taxon>Ustilaginomycotina</taxon>
        <taxon>Exobasidiomycetes</taxon>
        <taxon>Ceraceosorales</taxon>
        <taxon>Ceraceosoraceae</taxon>
        <taxon>Ceraceosorus</taxon>
    </lineage>
</organism>
<feature type="region of interest" description="Disordered" evidence="1">
    <location>
        <begin position="597"/>
        <end position="621"/>
    </location>
</feature>
<feature type="compositionally biased region" description="Polar residues" evidence="1">
    <location>
        <begin position="63"/>
        <end position="79"/>
    </location>
</feature>
<evidence type="ECO:0000313" key="3">
    <source>
        <dbReference type="Proteomes" id="UP000054845"/>
    </source>
</evidence>
<dbReference type="Proteomes" id="UP000054845">
    <property type="component" value="Unassembled WGS sequence"/>
</dbReference>
<feature type="region of interest" description="Disordered" evidence="1">
    <location>
        <begin position="993"/>
        <end position="1026"/>
    </location>
</feature>
<feature type="compositionally biased region" description="Polar residues" evidence="1">
    <location>
        <begin position="258"/>
        <end position="270"/>
    </location>
</feature>
<evidence type="ECO:0000256" key="1">
    <source>
        <dbReference type="SAM" id="MobiDB-lite"/>
    </source>
</evidence>
<dbReference type="OrthoDB" id="10352767at2759"/>
<keyword evidence="3" id="KW-1185">Reference proteome</keyword>
<name>A0A0P1BLZ4_9BASI</name>
<feature type="compositionally biased region" description="Low complexity" evidence="1">
    <location>
        <begin position="328"/>
        <end position="338"/>
    </location>
</feature>
<feature type="region of interest" description="Disordered" evidence="1">
    <location>
        <begin position="518"/>
        <end position="571"/>
    </location>
</feature>
<dbReference type="AlphaFoldDB" id="A0A0P1BLZ4"/>
<feature type="compositionally biased region" description="Polar residues" evidence="1">
    <location>
        <begin position="558"/>
        <end position="571"/>
    </location>
</feature>
<proteinExistence type="predicted"/>
<feature type="compositionally biased region" description="Basic and acidic residues" evidence="1">
    <location>
        <begin position="528"/>
        <end position="548"/>
    </location>
</feature>
<evidence type="ECO:0000313" key="2">
    <source>
        <dbReference type="EMBL" id="CEH17246.1"/>
    </source>
</evidence>
<feature type="region of interest" description="Disordered" evidence="1">
    <location>
        <begin position="722"/>
        <end position="758"/>
    </location>
</feature>
<feature type="compositionally biased region" description="Basic residues" evidence="1">
    <location>
        <begin position="299"/>
        <end position="312"/>
    </location>
</feature>
<reference evidence="2 3" key="1">
    <citation type="submission" date="2014-09" db="EMBL/GenBank/DDBJ databases">
        <authorList>
            <person name="Magalhaes I.L.F."/>
            <person name="Oliveira U."/>
            <person name="Santos F.R."/>
            <person name="Vidigal T.H.D.A."/>
            <person name="Brescovit A.D."/>
            <person name="Santos A.J."/>
        </authorList>
    </citation>
    <scope>NUCLEOTIDE SEQUENCE [LARGE SCALE GENOMIC DNA]</scope>
</reference>
<dbReference type="EMBL" id="CCYA01000254">
    <property type="protein sequence ID" value="CEH17246.1"/>
    <property type="molecule type" value="Genomic_DNA"/>
</dbReference>
<sequence>MQQMPGGFPGAGRPSMDNLSARPLPPTPPSCFSSGAPVVTPRQSSLRLTSIEEDRDEAVRSQADLSSSSWRAPAQSQRSIAPETKALPSLPWAPPPEWMQEAESAGSHASNYVQARSKFSASPDSTARGKLLRRFARTRKASAASHTRALRTGKADHDGVALMTPHAVLQTKLPLLRPTTALDDASNVRGSRLTSTFTGIRTKLSRAPLAQFTRNGEACVREDGQFDLVRAKGNRPELCDDGHAQTSSLRWPFGPSKFGQNLETTASVPTRSGMLWPQDKRASSSSQDRVSVATSKNSSRSRKVSTRSRKSSTQRLRVPSSASRKLGPSSARSPTRSRSAPRRLRLLSTTRVSQRNAAKPFDVRESVRRSIRDSWIDVADFQPSLDRRAEMQTLRPTSAWANDRATSVKPSWWSMIRRGKDLGTTSKDGSSIGEPIALTGEMMDVASSIPYLRRSDDILRRSSLFDDLPHLTGRGSHSVDLLRPCQPIRTELPFKPAPRTRPALPDLQLWATMSRTPAAVEEAVEPQGTRDRWDQSRNSKRKSEDRPWLRPLRLPQSAGLSPTTSPKSSALPQAISAPLIVTPPLSSGRSTNAENFFASSSLPIPPRTHRSRASTVSSYDDRDRSLTVALAPVGGTNDTMVSVQTVSSSILFADAALQNWGLARRAGRCDSAITVLTYESTVYSASLAGTEAEDEQRLIEDLMASSDEEDENGNRRQSALLSLGAQSDDEEPSQAPLSREEDTSLSSASSGFQWPPRSRMLVTSKSMTQLGHTKTIDASKLYMCAPDILLSAPPEDVLQPDDSRQRADSTISIASSLDSIADEGHLGRAIADSPCPPSRSHDVHRGDLASQSSSLLDDCKKSKVNGPRKGAPVSDYSSMQGVSCGAKTWEKSSENGPCSELSYFPSCTNAVEDRGEVADDSTSSMKGNLLASPMLSTSVSSLNSTPSSFSVSASPLWSLRRMSSTSTGLTDLTETFEGDLTIDTDSSIHDVFQSSPPCKATSEDPARPPTSCTVRPDADDWPGAAPSPFEKARQWLSALSTDWQTSCRAIVEEVARSKLAWACTPFSNSLLFSFKPPTDMHGLGVFLIESQARFRPLAEQKIVTVGDMHSNSVLDTPKRWRHLSPVAEQHLREQLNSPSSSLFGCQPDDQAATSAVACSHSCDPFGSEPDYRSISTLKSPHSPPSIVLHSPSSASATTESCLSRSSSLASSLIQTRRRSLRPPSSY</sequence>
<feature type="compositionally biased region" description="Polar residues" evidence="1">
    <location>
        <begin position="1190"/>
        <end position="1199"/>
    </location>
</feature>